<dbReference type="InterPro" id="IPR014729">
    <property type="entry name" value="Rossmann-like_a/b/a_fold"/>
</dbReference>
<evidence type="ECO:0000256" key="3">
    <source>
        <dbReference type="PIRNR" id="PIRNR005751"/>
    </source>
</evidence>
<dbReference type="InterPro" id="IPR000182">
    <property type="entry name" value="GNAT_dom"/>
</dbReference>
<dbReference type="InterPro" id="IPR016181">
    <property type="entry name" value="Acyl_CoA_acyltransferase"/>
</dbReference>
<dbReference type="GO" id="GO:0005524">
    <property type="term" value="F:ATP binding"/>
    <property type="evidence" value="ECO:0007669"/>
    <property type="project" value="UniProtKB-UniRule"/>
</dbReference>
<keyword evidence="5" id="KW-0456">Lyase</keyword>
<dbReference type="EC" id="6.2.1.22" evidence="3"/>
<dbReference type="GO" id="GO:0016747">
    <property type="term" value="F:acyltransferase activity, transferring groups other than amino-acyl groups"/>
    <property type="evidence" value="ECO:0007669"/>
    <property type="project" value="InterPro"/>
</dbReference>
<dbReference type="PROSITE" id="PS51186">
    <property type="entry name" value="GNAT"/>
    <property type="match status" value="1"/>
</dbReference>
<dbReference type="InterPro" id="IPR004821">
    <property type="entry name" value="Cyt_trans-like"/>
</dbReference>
<evidence type="ECO:0000313" key="5">
    <source>
        <dbReference type="EMBL" id="VYU34972.1"/>
    </source>
</evidence>
<evidence type="ECO:0000256" key="2">
    <source>
        <dbReference type="ARBA" id="ARBA00022840"/>
    </source>
</evidence>
<comment type="catalytic activity">
    <reaction evidence="3">
        <text>holo-[citrate lyase ACP] + acetate + ATP = acetyl-[citrate lyase ACP] + AMP + diphosphate</text>
        <dbReference type="Rhea" id="RHEA:23788"/>
        <dbReference type="Rhea" id="RHEA-COMP:10158"/>
        <dbReference type="Rhea" id="RHEA-COMP:13710"/>
        <dbReference type="ChEBI" id="CHEBI:30089"/>
        <dbReference type="ChEBI" id="CHEBI:30616"/>
        <dbReference type="ChEBI" id="CHEBI:33019"/>
        <dbReference type="ChEBI" id="CHEBI:82683"/>
        <dbReference type="ChEBI" id="CHEBI:137976"/>
        <dbReference type="ChEBI" id="CHEBI:456215"/>
        <dbReference type="EC" id="6.2.1.22"/>
    </reaction>
</comment>
<dbReference type="EMBL" id="CACRUX010000064">
    <property type="protein sequence ID" value="VYU34972.1"/>
    <property type="molecule type" value="Genomic_DNA"/>
</dbReference>
<evidence type="ECO:0000256" key="1">
    <source>
        <dbReference type="ARBA" id="ARBA00022741"/>
    </source>
</evidence>
<dbReference type="PANTHER" id="PTHR40599:SF1">
    <property type="entry name" value="[CITRATE [PRO-3S]-LYASE] LIGASE"/>
    <property type="match status" value="1"/>
</dbReference>
<dbReference type="SUPFAM" id="SSF55729">
    <property type="entry name" value="Acyl-CoA N-acyltransferases (Nat)"/>
    <property type="match status" value="1"/>
</dbReference>
<keyword evidence="1 3" id="KW-0547">Nucleotide-binding</keyword>
<dbReference type="Gene3D" id="3.40.50.620">
    <property type="entry name" value="HUPs"/>
    <property type="match status" value="1"/>
</dbReference>
<name>A0A6N3E2W5_9FIRM</name>
<proteinExistence type="predicted"/>
<dbReference type="GO" id="GO:0008771">
    <property type="term" value="F:[citrate (pro-3S)-lyase] ligase activity"/>
    <property type="evidence" value="ECO:0007669"/>
    <property type="project" value="UniProtKB-EC"/>
</dbReference>
<dbReference type="PANTHER" id="PTHR40599">
    <property type="entry name" value="[CITRATE [PRO-3S]-LYASE] LIGASE"/>
    <property type="match status" value="1"/>
</dbReference>
<dbReference type="AlphaFoldDB" id="A0A6N3E2W5"/>
<dbReference type="SMART" id="SM00764">
    <property type="entry name" value="Citrate_ly_lig"/>
    <property type="match status" value="1"/>
</dbReference>
<dbReference type="SUPFAM" id="SSF52374">
    <property type="entry name" value="Nucleotidylyl transferase"/>
    <property type="match status" value="1"/>
</dbReference>
<dbReference type="Pfam" id="PF08218">
    <property type="entry name" value="Citrate_ly_lig"/>
    <property type="match status" value="1"/>
</dbReference>
<dbReference type="InterPro" id="IPR005216">
    <property type="entry name" value="Citrate_lyase_ligase"/>
</dbReference>
<organism evidence="5">
    <name type="scientific">Veillonella ratti</name>
    <dbReference type="NCBI Taxonomy" id="103892"/>
    <lineage>
        <taxon>Bacteria</taxon>
        <taxon>Bacillati</taxon>
        <taxon>Bacillota</taxon>
        <taxon>Negativicutes</taxon>
        <taxon>Veillonellales</taxon>
        <taxon>Veillonellaceae</taxon>
        <taxon>Veillonella</taxon>
    </lineage>
</organism>
<dbReference type="RefSeq" id="WP_021841200.1">
    <property type="nucleotide sequence ID" value="NZ_CACRUX010000064.1"/>
</dbReference>
<sequence length="354" mass="40526">MNNFTVSQIYPSDTKGIEAVKALLAKEDLTLDKNLDYIAAIYDQNNIVATGSLFKNSLRCFAVDSDYQGQSLLNTLLSHLVEVQYNRGNTHLFIYTKPKSAKYFKDLGFYEIYQDANLVSFLENQPFGFKEYLELLNTESIEQVGPNFENKKQAAIVLNANPFTLGHLHLIKTACESNDYVHLFIVSDDSSLFPYTVRKQLIMDGTKDLKNVIYHDCGSYMISSATFPAYFQKDNEAVILSQAILDVNIFVKIAKYLNITSRYVGEEPFSQVTKLYNETMAQELKKAYIEHHIVSRFTKDNIIVSASHVREAIRQDSWELVKNLTPVSTFSFLQRKEAQPIIQKIKESQNVIHY</sequence>
<protein>
    <recommendedName>
        <fullName evidence="3">[Citrate [pro-3S]-lyase] ligase</fullName>
        <ecNumber evidence="3">6.2.1.22</ecNumber>
    </recommendedName>
</protein>
<feature type="domain" description="N-acetyltransferase" evidence="4">
    <location>
        <begin position="1"/>
        <end position="128"/>
    </location>
</feature>
<evidence type="ECO:0000259" key="4">
    <source>
        <dbReference type="PROSITE" id="PS51186"/>
    </source>
</evidence>
<dbReference type="NCBIfam" id="TIGR00124">
    <property type="entry name" value="cit_ly_ligase"/>
    <property type="match status" value="1"/>
</dbReference>
<keyword evidence="2 3" id="KW-0067">ATP-binding</keyword>
<reference evidence="5" key="1">
    <citation type="submission" date="2019-11" db="EMBL/GenBank/DDBJ databases">
        <authorList>
            <person name="Feng L."/>
        </authorList>
    </citation>
    <scope>NUCLEOTIDE SEQUENCE</scope>
    <source>
        <strain evidence="5">VrattiLFYP33</strain>
    </source>
</reference>
<keyword evidence="3 5" id="KW-0436">Ligase</keyword>
<dbReference type="InterPro" id="IPR013166">
    <property type="entry name" value="Citrate_lyase_ligase_C"/>
</dbReference>
<dbReference type="PIRSF" id="PIRSF005751">
    <property type="entry name" value="Acet_citr_lig"/>
    <property type="match status" value="1"/>
</dbReference>
<accession>A0A6N3E2W5</accession>
<dbReference type="Gene3D" id="3.40.630.30">
    <property type="match status" value="1"/>
</dbReference>
<comment type="function">
    <text evidence="3">Acetylation of prosthetic group (2-(5''-phosphoribosyl)-3'-dephosphocoenzyme-A) of the gamma subunit of citrate lyase.</text>
</comment>
<dbReference type="GO" id="GO:0016829">
    <property type="term" value="F:lyase activity"/>
    <property type="evidence" value="ECO:0007669"/>
    <property type="project" value="UniProtKB-KW"/>
</dbReference>
<dbReference type="Pfam" id="PF00583">
    <property type="entry name" value="Acetyltransf_1"/>
    <property type="match status" value="1"/>
</dbReference>
<gene>
    <name evidence="5" type="primary">citC</name>
    <name evidence="5" type="ORF">VRLFYP33_01806</name>
</gene>
<dbReference type="NCBIfam" id="TIGR00125">
    <property type="entry name" value="cyt_tran_rel"/>
    <property type="match status" value="1"/>
</dbReference>